<dbReference type="InterPro" id="IPR036291">
    <property type="entry name" value="NAD(P)-bd_dom_sf"/>
</dbReference>
<dbReference type="PANTHER" id="PTHR43677:SF1">
    <property type="entry name" value="ACRYLYL-COA REDUCTASE ACUI-RELATED"/>
    <property type="match status" value="1"/>
</dbReference>
<evidence type="ECO:0000313" key="3">
    <source>
        <dbReference type="Proteomes" id="UP000199169"/>
    </source>
</evidence>
<dbReference type="Pfam" id="PF08240">
    <property type="entry name" value="ADH_N"/>
    <property type="match status" value="1"/>
</dbReference>
<proteinExistence type="predicted"/>
<reference evidence="2 3" key="1">
    <citation type="submission" date="2016-06" db="EMBL/GenBank/DDBJ databases">
        <authorList>
            <person name="Kjaerup R.B."/>
            <person name="Dalgaard T.S."/>
            <person name="Juul-Madsen H.R."/>
        </authorList>
    </citation>
    <scope>NUCLEOTIDE SEQUENCE [LARGE SCALE GENOMIC DNA]</scope>
    <source>
        <strain evidence="2">3</strain>
    </source>
</reference>
<dbReference type="EC" id="1.6.5.-" evidence="2"/>
<keyword evidence="3" id="KW-1185">Reference proteome</keyword>
<accession>A0A1A8XND8</accession>
<dbReference type="Pfam" id="PF00107">
    <property type="entry name" value="ADH_zinc_N"/>
    <property type="match status" value="1"/>
</dbReference>
<keyword evidence="2" id="KW-0560">Oxidoreductase</keyword>
<dbReference type="RefSeq" id="WP_186406991.1">
    <property type="nucleotide sequence ID" value="NZ_FLQX01000106.1"/>
</dbReference>
<dbReference type="NCBIfam" id="TIGR02823">
    <property type="entry name" value="oxido_YhdH"/>
    <property type="match status" value="1"/>
</dbReference>
<name>A0A1A8XND8_9PROT</name>
<dbReference type="Gene3D" id="3.90.180.10">
    <property type="entry name" value="Medium-chain alcohol dehydrogenases, catalytic domain"/>
    <property type="match status" value="1"/>
</dbReference>
<dbReference type="CDD" id="cd05280">
    <property type="entry name" value="MDR_yhdh_yhfp"/>
    <property type="match status" value="1"/>
</dbReference>
<dbReference type="SUPFAM" id="SSF50129">
    <property type="entry name" value="GroES-like"/>
    <property type="match status" value="1"/>
</dbReference>
<dbReference type="EMBL" id="FLQX01000106">
    <property type="protein sequence ID" value="SBT06156.1"/>
    <property type="molecule type" value="Genomic_DNA"/>
</dbReference>
<dbReference type="PANTHER" id="PTHR43677">
    <property type="entry name" value="SHORT-CHAIN DEHYDROGENASE/REDUCTASE"/>
    <property type="match status" value="1"/>
</dbReference>
<sequence>MRPFKAYLIEATEGSARGRFVTMDESQLDTGEVTIRVAYSSVNFKDALAATGAGRIIRRFPCVGGIDLSGIVEASADPRFQAGDAVIATSFDIGVAHHGGYAEYARVPGDWVVPLPAGLSLYEAMALGTAGFTAALGVVRMEENGLQPAKGPVIVTGATGGVGGLAVDMLAERDYQVTALTGKEKASDYLKGLGAAAVMLRSTLDLARIRPLDKALWAGAVDNLGGDVLAWIVSTMKQGGTIASIGLAASSSLTTTVMPFILRGASLLGIDSGYIGEPYRSGVWQRLANDLRPRHLHEMSRAIAFDELPGIFKEYVEGHAHGRVVVDIAGAPVA</sequence>
<dbReference type="InterPro" id="IPR011032">
    <property type="entry name" value="GroES-like_sf"/>
</dbReference>
<dbReference type="SMART" id="SM00829">
    <property type="entry name" value="PKS_ER"/>
    <property type="match status" value="1"/>
</dbReference>
<evidence type="ECO:0000313" key="2">
    <source>
        <dbReference type="EMBL" id="SBT06156.1"/>
    </source>
</evidence>
<dbReference type="InterPro" id="IPR020843">
    <property type="entry name" value="ER"/>
</dbReference>
<dbReference type="STRING" id="1860102.ACCAA_300019"/>
<dbReference type="InterPro" id="IPR014188">
    <property type="entry name" value="Acrylyl-CoA_reductase_AcuI"/>
</dbReference>
<dbReference type="Gene3D" id="3.40.50.720">
    <property type="entry name" value="NAD(P)-binding Rossmann-like Domain"/>
    <property type="match status" value="1"/>
</dbReference>
<dbReference type="InterPro" id="IPR013154">
    <property type="entry name" value="ADH-like_N"/>
</dbReference>
<organism evidence="2 3">
    <name type="scientific">Candidatus Accumulibacter aalborgensis</name>
    <dbReference type="NCBI Taxonomy" id="1860102"/>
    <lineage>
        <taxon>Bacteria</taxon>
        <taxon>Pseudomonadati</taxon>
        <taxon>Pseudomonadota</taxon>
        <taxon>Betaproteobacteria</taxon>
        <taxon>Candidatus Accumulibacter</taxon>
    </lineage>
</organism>
<dbReference type="AlphaFoldDB" id="A0A1A8XND8"/>
<dbReference type="InterPro" id="IPR013149">
    <property type="entry name" value="ADH-like_C"/>
</dbReference>
<dbReference type="Proteomes" id="UP000199169">
    <property type="component" value="Unassembled WGS sequence"/>
</dbReference>
<gene>
    <name evidence="2" type="primary">yhfP</name>
    <name evidence="2" type="ORF">ACCAA_300019</name>
</gene>
<feature type="domain" description="Enoyl reductase (ER)" evidence="1">
    <location>
        <begin position="14"/>
        <end position="326"/>
    </location>
</feature>
<evidence type="ECO:0000259" key="1">
    <source>
        <dbReference type="SMART" id="SM00829"/>
    </source>
</evidence>
<dbReference type="SUPFAM" id="SSF51735">
    <property type="entry name" value="NAD(P)-binding Rossmann-fold domains"/>
    <property type="match status" value="1"/>
</dbReference>
<protein>
    <submittedName>
        <fullName evidence="2">Putative quinone oxidoreductase YhfP</fullName>
        <ecNumber evidence="2">1.6.5.-</ecNumber>
    </submittedName>
</protein>
<dbReference type="InterPro" id="IPR051397">
    <property type="entry name" value="Zn-ADH-like_protein"/>
</dbReference>
<dbReference type="GO" id="GO:0043957">
    <property type="term" value="F:acryloyl-CoA reductase (NADPH) activity"/>
    <property type="evidence" value="ECO:0007669"/>
    <property type="project" value="TreeGrafter"/>
</dbReference>